<dbReference type="PROSITE" id="PS50076">
    <property type="entry name" value="DNAJ_2"/>
    <property type="match status" value="1"/>
</dbReference>
<dbReference type="Gene3D" id="1.10.287.110">
    <property type="entry name" value="DnaJ domain"/>
    <property type="match status" value="1"/>
</dbReference>
<dbReference type="AlphaFoldDB" id="X1RA58"/>
<dbReference type="EMBL" id="BARW01000132">
    <property type="protein sequence ID" value="GAI60015.1"/>
    <property type="molecule type" value="Genomic_DNA"/>
</dbReference>
<gene>
    <name evidence="2" type="ORF">S12H4_00833</name>
</gene>
<dbReference type="CDD" id="cd06257">
    <property type="entry name" value="DnaJ"/>
    <property type="match status" value="1"/>
</dbReference>
<organism evidence="2">
    <name type="scientific">marine sediment metagenome</name>
    <dbReference type="NCBI Taxonomy" id="412755"/>
    <lineage>
        <taxon>unclassified sequences</taxon>
        <taxon>metagenomes</taxon>
        <taxon>ecological metagenomes</taxon>
    </lineage>
</organism>
<dbReference type="Pfam" id="PF00226">
    <property type="entry name" value="DnaJ"/>
    <property type="match status" value="1"/>
</dbReference>
<dbReference type="InterPro" id="IPR036869">
    <property type="entry name" value="J_dom_sf"/>
</dbReference>
<dbReference type="SUPFAM" id="SSF46565">
    <property type="entry name" value="Chaperone J-domain"/>
    <property type="match status" value="1"/>
</dbReference>
<name>X1RA58_9ZZZZ</name>
<accession>X1RA58</accession>
<feature type="domain" description="J" evidence="1">
    <location>
        <begin position="113"/>
        <end position="181"/>
    </location>
</feature>
<evidence type="ECO:0000313" key="2">
    <source>
        <dbReference type="EMBL" id="GAI60015.1"/>
    </source>
</evidence>
<dbReference type="InterPro" id="IPR001623">
    <property type="entry name" value="DnaJ_domain"/>
</dbReference>
<proteinExistence type="predicted"/>
<sequence>MPEPSFIKTQKTVSQTLADLRRLFSKWEVEDWEPIPTEKGPGYSVRYFRNRNWTEISSYYQPTKGMNLRVCYQVIDNMFRWEARGVGGVVKGTTFMGGDLVTTEGGERESFDEACAILGVEPETSWEEIDRVYSIKVQYCHPDTLVNAPPEEKKAGEERFKRLTKAFGFLKKVKGPKGGEK</sequence>
<protein>
    <recommendedName>
        <fullName evidence="1">J domain-containing protein</fullName>
    </recommendedName>
</protein>
<evidence type="ECO:0000259" key="1">
    <source>
        <dbReference type="PROSITE" id="PS50076"/>
    </source>
</evidence>
<comment type="caution">
    <text evidence="2">The sequence shown here is derived from an EMBL/GenBank/DDBJ whole genome shotgun (WGS) entry which is preliminary data.</text>
</comment>
<reference evidence="2" key="1">
    <citation type="journal article" date="2014" name="Front. Microbiol.">
        <title>High frequency of phylogenetically diverse reductive dehalogenase-homologous genes in deep subseafloor sedimentary metagenomes.</title>
        <authorList>
            <person name="Kawai M."/>
            <person name="Futagami T."/>
            <person name="Toyoda A."/>
            <person name="Takaki Y."/>
            <person name="Nishi S."/>
            <person name="Hori S."/>
            <person name="Arai W."/>
            <person name="Tsubouchi T."/>
            <person name="Morono Y."/>
            <person name="Uchiyama I."/>
            <person name="Ito T."/>
            <person name="Fujiyama A."/>
            <person name="Inagaki F."/>
            <person name="Takami H."/>
        </authorList>
    </citation>
    <scope>NUCLEOTIDE SEQUENCE</scope>
    <source>
        <strain evidence="2">Expedition CK06-06</strain>
    </source>
</reference>